<dbReference type="Pfam" id="PF08668">
    <property type="entry name" value="HDOD"/>
    <property type="match status" value="1"/>
</dbReference>
<dbReference type="AlphaFoldDB" id="A0A923HNV0"/>
<dbReference type="InterPro" id="IPR052340">
    <property type="entry name" value="RNase_Y/CdgJ"/>
</dbReference>
<dbReference type="EMBL" id="JACOFV010000011">
    <property type="protein sequence ID" value="MBC3862986.1"/>
    <property type="molecule type" value="Genomic_DNA"/>
</dbReference>
<name>A0A923HNV0_9BURK</name>
<feature type="domain" description="HDOD" evidence="1">
    <location>
        <begin position="21"/>
        <end position="208"/>
    </location>
</feature>
<dbReference type="InterPro" id="IPR013976">
    <property type="entry name" value="HDOD"/>
</dbReference>
<evidence type="ECO:0000313" key="2">
    <source>
        <dbReference type="EMBL" id="MBC3862986.1"/>
    </source>
</evidence>
<dbReference type="PROSITE" id="PS51833">
    <property type="entry name" value="HDOD"/>
    <property type="match status" value="1"/>
</dbReference>
<sequence>MDRLAIYKNIAEQANQGDLVFPTHVEETLKLKRILDNPDCHLETAAKYIIADPVLSARTVAMANSSAFNRSGNDINNVPMAISRLGFRTLRTLVSATLVRQLNSQLRDPVLKQKAKQLWEHSAHVAALAQVIARHITRVDPDTAMFAGIVHEVGGFYLISRAEEFPGLLDGEPEIWREYGEKLIGRGVMKQLGIPEHVMKAAELLWQGISGVPPISLGDTLILANDIAPVISPLHEQDGLNTKKFAANIDFEVDDTTLQEVLDNADDEIESLSAALLV</sequence>
<dbReference type="RefSeq" id="WP_186912926.1">
    <property type="nucleotide sequence ID" value="NZ_JACOFV010000011.1"/>
</dbReference>
<organism evidence="2 3">
    <name type="scientific">Undibacterium jejuense</name>
    <dbReference type="NCBI Taxonomy" id="1344949"/>
    <lineage>
        <taxon>Bacteria</taxon>
        <taxon>Pseudomonadati</taxon>
        <taxon>Pseudomonadota</taxon>
        <taxon>Betaproteobacteria</taxon>
        <taxon>Burkholderiales</taxon>
        <taxon>Oxalobacteraceae</taxon>
        <taxon>Undibacterium</taxon>
    </lineage>
</organism>
<protein>
    <submittedName>
        <fullName evidence="2">HDOD domain-containing protein</fullName>
    </submittedName>
</protein>
<keyword evidence="3" id="KW-1185">Reference proteome</keyword>
<dbReference type="PANTHER" id="PTHR33525">
    <property type="match status" value="1"/>
</dbReference>
<dbReference type="PANTHER" id="PTHR33525:SF3">
    <property type="entry name" value="RIBONUCLEASE Y"/>
    <property type="match status" value="1"/>
</dbReference>
<dbReference type="Gene3D" id="1.10.3210.10">
    <property type="entry name" value="Hypothetical protein af1432"/>
    <property type="match status" value="1"/>
</dbReference>
<reference evidence="2" key="1">
    <citation type="submission" date="2020-08" db="EMBL/GenBank/DDBJ databases">
        <title>Novel species isolated from subtropical streams in China.</title>
        <authorList>
            <person name="Lu H."/>
        </authorList>
    </citation>
    <scope>NUCLEOTIDE SEQUENCE</scope>
    <source>
        <strain evidence="2">KACC 12607</strain>
    </source>
</reference>
<proteinExistence type="predicted"/>
<dbReference type="Proteomes" id="UP000634011">
    <property type="component" value="Unassembled WGS sequence"/>
</dbReference>
<gene>
    <name evidence="2" type="ORF">H8K32_12820</name>
</gene>
<comment type="caution">
    <text evidence="2">The sequence shown here is derived from an EMBL/GenBank/DDBJ whole genome shotgun (WGS) entry which is preliminary data.</text>
</comment>
<evidence type="ECO:0000313" key="3">
    <source>
        <dbReference type="Proteomes" id="UP000634011"/>
    </source>
</evidence>
<dbReference type="SUPFAM" id="SSF109604">
    <property type="entry name" value="HD-domain/PDEase-like"/>
    <property type="match status" value="1"/>
</dbReference>
<evidence type="ECO:0000259" key="1">
    <source>
        <dbReference type="PROSITE" id="PS51833"/>
    </source>
</evidence>
<accession>A0A923HNV0</accession>